<organism evidence="2 3">
    <name type="scientific">Neisseria wadsworthii 9715</name>
    <dbReference type="NCBI Taxonomy" id="1030841"/>
    <lineage>
        <taxon>Bacteria</taxon>
        <taxon>Pseudomonadati</taxon>
        <taxon>Pseudomonadota</taxon>
        <taxon>Betaproteobacteria</taxon>
        <taxon>Neisseriales</taxon>
        <taxon>Neisseriaceae</taxon>
        <taxon>Neisseria</taxon>
    </lineage>
</organism>
<dbReference type="RefSeq" id="WP_009116122.1">
    <property type="nucleotide sequence ID" value="NZ_JH165159.1"/>
</dbReference>
<dbReference type="HOGENOM" id="CLU_1048998_0_0_4"/>
<comment type="caution">
    <text evidence="2">The sequence shown here is derived from an EMBL/GenBank/DDBJ whole genome shotgun (WGS) entry which is preliminary data.</text>
</comment>
<evidence type="ECO:0000256" key="1">
    <source>
        <dbReference type="SAM" id="MobiDB-lite"/>
    </source>
</evidence>
<gene>
    <name evidence="2" type="ORF">HMPREF9370_0980</name>
</gene>
<feature type="compositionally biased region" description="Polar residues" evidence="1">
    <location>
        <begin position="197"/>
        <end position="206"/>
    </location>
</feature>
<dbReference type="AlphaFoldDB" id="G4CPF9"/>
<dbReference type="STRING" id="1030841.HMPREF9370_0980"/>
<keyword evidence="3" id="KW-1185">Reference proteome</keyword>
<dbReference type="Proteomes" id="UP000005336">
    <property type="component" value="Unassembled WGS sequence"/>
</dbReference>
<evidence type="ECO:0000313" key="3">
    <source>
        <dbReference type="Proteomes" id="UP000005336"/>
    </source>
</evidence>
<dbReference type="OrthoDB" id="8605437at2"/>
<reference evidence="2 3" key="1">
    <citation type="submission" date="2011-06" db="EMBL/GenBank/DDBJ databases">
        <authorList>
            <person name="Muzny D."/>
            <person name="Qin X."/>
            <person name="Deng J."/>
            <person name="Jiang H."/>
            <person name="Liu Y."/>
            <person name="Qu J."/>
            <person name="Song X.-Z."/>
            <person name="Zhang L."/>
            <person name="Thornton R."/>
            <person name="Coyle M."/>
            <person name="Francisco L."/>
            <person name="Jackson L."/>
            <person name="Javaid M."/>
            <person name="Korchina V."/>
            <person name="Kovar C."/>
            <person name="Mata R."/>
            <person name="Mathew T."/>
            <person name="Ngo R."/>
            <person name="Nguyen L."/>
            <person name="Nguyen N."/>
            <person name="Okwuonu G."/>
            <person name="Ongeri F."/>
            <person name="Pham C."/>
            <person name="Simmons D."/>
            <person name="Wilczek-Boney K."/>
            <person name="Hale W."/>
            <person name="Jakkamsetti A."/>
            <person name="Pham P."/>
            <person name="Ruth R."/>
            <person name="San Lucas F."/>
            <person name="Warren J."/>
            <person name="Zhang J."/>
            <person name="Zhao Z."/>
            <person name="Zhou C."/>
            <person name="Zhu D."/>
            <person name="Lee S."/>
            <person name="Bess C."/>
            <person name="Blankenburg K."/>
            <person name="Forbes L."/>
            <person name="Fu Q."/>
            <person name="Gubbala S."/>
            <person name="Hirani K."/>
            <person name="Jayaseelan J.C."/>
            <person name="Lara F."/>
            <person name="Munidasa M."/>
            <person name="Palculict T."/>
            <person name="Patil S."/>
            <person name="Pu L.-L."/>
            <person name="Saada N."/>
            <person name="Tang L."/>
            <person name="Weissenberger G."/>
            <person name="Zhu Y."/>
            <person name="Hemphill L."/>
            <person name="Shang Y."/>
            <person name="Youmans B."/>
            <person name="Ayvaz T."/>
            <person name="Ross M."/>
            <person name="Santibanez J."/>
            <person name="Aqrawi P."/>
            <person name="Gross S."/>
            <person name="Joshi V."/>
            <person name="Fowler G."/>
            <person name="Nazareth L."/>
            <person name="Reid J."/>
            <person name="Worley K."/>
            <person name="Petrosino J."/>
            <person name="Highlander S."/>
            <person name="Gibbs R."/>
        </authorList>
    </citation>
    <scope>NUCLEOTIDE SEQUENCE [LARGE SCALE GENOMIC DNA]</scope>
    <source>
        <strain evidence="2 3">9715</strain>
    </source>
</reference>
<feature type="compositionally biased region" description="Basic and acidic residues" evidence="1">
    <location>
        <begin position="212"/>
        <end position="242"/>
    </location>
</feature>
<feature type="region of interest" description="Disordered" evidence="1">
    <location>
        <begin position="196"/>
        <end position="265"/>
    </location>
</feature>
<proteinExistence type="predicted"/>
<protein>
    <recommendedName>
        <fullName evidence="4">Phage associated protein</fullName>
    </recommendedName>
</protein>
<evidence type="ECO:0000313" key="2">
    <source>
        <dbReference type="EMBL" id="EGZ47899.1"/>
    </source>
</evidence>
<dbReference type="PATRIC" id="fig|1030841.3.peg.960"/>
<dbReference type="EMBL" id="AGAZ01000037">
    <property type="protein sequence ID" value="EGZ47899.1"/>
    <property type="molecule type" value="Genomic_DNA"/>
</dbReference>
<name>G4CPF9_9NEIS</name>
<evidence type="ECO:0008006" key="4">
    <source>
        <dbReference type="Google" id="ProtNLM"/>
    </source>
</evidence>
<accession>G4CPF9</accession>
<sequence>MLISDLRPHLTQKFVQVYDEFMPVCAHDFQAASFLSNLFWWSDVADKEPKRCGWLYKTAADLKQELGLTRRGYEKVRRTLLKLGLVQYRRSGVHGKMHWLLNREVLLAKIYELRGIPIPETNSRHHYDRDNYRLPKFIPLDLWHNYLDMRIEAGKKAGTGAKKTAIKQLAAFHNQNLDLRPIMERSILKGWSGFYHNDNTQPNRPSEASLKAQEERTRRELEAAAKERQQRAPPQEKPDKPPPSKPDLSGNKGYQAIQNYLKKGG</sequence>